<keyword evidence="1" id="KW-0472">Membrane</keyword>
<feature type="chain" id="PRO_5040773591" evidence="2">
    <location>
        <begin position="23"/>
        <end position="621"/>
    </location>
</feature>
<dbReference type="SUPFAM" id="SSF50494">
    <property type="entry name" value="Trypsin-like serine proteases"/>
    <property type="match status" value="1"/>
</dbReference>
<dbReference type="Proteomes" id="UP001150907">
    <property type="component" value="Unassembled WGS sequence"/>
</dbReference>
<dbReference type="EMBL" id="JANBQF010000101">
    <property type="protein sequence ID" value="KAJ2005441.1"/>
    <property type="molecule type" value="Genomic_DNA"/>
</dbReference>
<reference evidence="3" key="1">
    <citation type="submission" date="2022-07" db="EMBL/GenBank/DDBJ databases">
        <title>Phylogenomic reconstructions and comparative analyses of Kickxellomycotina fungi.</title>
        <authorList>
            <person name="Reynolds N.K."/>
            <person name="Stajich J.E."/>
            <person name="Barry K."/>
            <person name="Grigoriev I.V."/>
            <person name="Crous P."/>
            <person name="Smith M.E."/>
        </authorList>
    </citation>
    <scope>NUCLEOTIDE SEQUENCE</scope>
    <source>
        <strain evidence="3">IMI 214461</strain>
    </source>
</reference>
<feature type="transmembrane region" description="Helical" evidence="1">
    <location>
        <begin position="552"/>
        <end position="573"/>
    </location>
</feature>
<accession>A0A9W8BKQ6</accession>
<sequence length="621" mass="66812">MHLPRLLLAIAAGLLTAILASADATQEIAKRPGALMLKNDVTTTCEVAMFSDVVGVFAATCITWSSPGVMDPTVTYNVVYNRGPGYTYGKIAVSKIVPHPQFNPNNFANNLAVVILPSGGPGAFTGQIADWPSEWQTFYLTQRGMSQSNMPSWPNPKTISVQNSTTDYVNCKRLSEIYALNQYDFICSPQNLPTSDANCVYSDLYYHGNNYGNYHDYINVNYDHNSHVCHHINYCFHSDYHRRVVSFITVPAPGAPAGNQSIGVGIGINIPTVTTTTTTTATTTSTITITPNAIALTATVPAAVTVTTTVVPTIQTQVTVTATATALSTLTVPGGVSVIPITQFQATTVTQSTSIYRDSDYHNNYHYHGYYDIDHYHDIYNHFLHDFYHNVHNHNHSYVVVNPAPGGNQNIGIGVSVNLPTVTVTSTMTSTTTALVTVTAPAGPLTNPGNAVAPVTVTVTAAVGPNGAVPATVTATTTLVSVVSVTGPVSIIPVTQYVATTNTVTTTVTSLVAINAPGSTEFDYMTSTTQFGSSTSLPTDGDGGSNEPPVNVAAIVAIILLALLALAALIFFIRRRRKQKANNNSYEDTRVRNWWFFGRKNDRDSHRAPSRMSDLTAQRYR</sequence>
<organism evidence="3 4">
    <name type="scientific">Coemansia thaxteri</name>
    <dbReference type="NCBI Taxonomy" id="2663907"/>
    <lineage>
        <taxon>Eukaryota</taxon>
        <taxon>Fungi</taxon>
        <taxon>Fungi incertae sedis</taxon>
        <taxon>Zoopagomycota</taxon>
        <taxon>Kickxellomycotina</taxon>
        <taxon>Kickxellomycetes</taxon>
        <taxon>Kickxellales</taxon>
        <taxon>Kickxellaceae</taxon>
        <taxon>Coemansia</taxon>
    </lineage>
</organism>
<keyword evidence="1" id="KW-0812">Transmembrane</keyword>
<keyword evidence="1" id="KW-1133">Transmembrane helix</keyword>
<dbReference type="OrthoDB" id="5565075at2759"/>
<keyword evidence="4" id="KW-1185">Reference proteome</keyword>
<dbReference type="AlphaFoldDB" id="A0A9W8BKQ6"/>
<feature type="signal peptide" evidence="2">
    <location>
        <begin position="1"/>
        <end position="22"/>
    </location>
</feature>
<keyword evidence="2" id="KW-0732">Signal</keyword>
<name>A0A9W8BKQ6_9FUNG</name>
<evidence type="ECO:0000256" key="1">
    <source>
        <dbReference type="SAM" id="Phobius"/>
    </source>
</evidence>
<evidence type="ECO:0000256" key="2">
    <source>
        <dbReference type="SAM" id="SignalP"/>
    </source>
</evidence>
<dbReference type="InterPro" id="IPR009003">
    <property type="entry name" value="Peptidase_S1_PA"/>
</dbReference>
<evidence type="ECO:0000313" key="3">
    <source>
        <dbReference type="EMBL" id="KAJ2005441.1"/>
    </source>
</evidence>
<proteinExistence type="predicted"/>
<comment type="caution">
    <text evidence="3">The sequence shown here is derived from an EMBL/GenBank/DDBJ whole genome shotgun (WGS) entry which is preliminary data.</text>
</comment>
<gene>
    <name evidence="3" type="ORF">H4R26_001954</name>
</gene>
<evidence type="ECO:0000313" key="4">
    <source>
        <dbReference type="Proteomes" id="UP001150907"/>
    </source>
</evidence>
<protein>
    <submittedName>
        <fullName evidence="3">Uncharacterized protein</fullName>
    </submittedName>
</protein>